<dbReference type="Proteomes" id="UP001433268">
    <property type="component" value="Unassembled WGS sequence"/>
</dbReference>
<keyword evidence="9" id="KW-0408">Iron</keyword>
<feature type="compositionally biased region" description="Low complexity" evidence="10">
    <location>
        <begin position="253"/>
        <end position="268"/>
    </location>
</feature>
<keyword evidence="7 9" id="KW-1015">Disulfide bond</keyword>
<evidence type="ECO:0000256" key="6">
    <source>
        <dbReference type="ARBA" id="ARBA00022729"/>
    </source>
</evidence>
<dbReference type="EMBL" id="JAQQWN010000010">
    <property type="protein sequence ID" value="KAK8062373.1"/>
    <property type="molecule type" value="Genomic_DNA"/>
</dbReference>
<evidence type="ECO:0000313" key="14">
    <source>
        <dbReference type="Proteomes" id="UP001433268"/>
    </source>
</evidence>
<dbReference type="RefSeq" id="XP_066660972.1">
    <property type="nucleotide sequence ID" value="XM_066818784.1"/>
</dbReference>
<keyword evidence="4" id="KW-0964">Secreted</keyword>
<feature type="region of interest" description="Disordered" evidence="10">
    <location>
        <begin position="163"/>
        <end position="285"/>
    </location>
</feature>
<name>A0ABR1UX39_9PEZI</name>
<keyword evidence="6 11" id="KW-0732">Signal</keyword>
<evidence type="ECO:0000256" key="5">
    <source>
        <dbReference type="ARBA" id="ARBA00022622"/>
    </source>
</evidence>
<gene>
    <name evidence="13" type="ORF">PG997_014470</name>
</gene>
<evidence type="ECO:0000313" key="13">
    <source>
        <dbReference type="EMBL" id="KAK8062373.1"/>
    </source>
</evidence>
<evidence type="ECO:0000256" key="4">
    <source>
        <dbReference type="ARBA" id="ARBA00022525"/>
    </source>
</evidence>
<evidence type="ECO:0000256" key="7">
    <source>
        <dbReference type="ARBA" id="ARBA00023157"/>
    </source>
</evidence>
<accession>A0ABR1UX39</accession>
<feature type="compositionally biased region" description="Low complexity" evidence="10">
    <location>
        <begin position="167"/>
        <end position="185"/>
    </location>
</feature>
<feature type="region of interest" description="Disordered" evidence="10">
    <location>
        <begin position="94"/>
        <end position="149"/>
    </location>
</feature>
<sequence>MKYAFTAVALIAAVSAQDMSGIPACAVPCIQSAAATTSCSATDYKCICNDVDAIQSAASSCVMDKCGATVAVSQVLPAVKDFCAKVAAAPAAAAPAPESSAPAAPAPAAPSMSEAEHPAPTEDCTESMAPTPMSSQAPAPAPTTSECTTTDVAPTTLITAASSSSYPVEAMSSSSPAEEMSSSSVCEQEPETETSTYAAAATAASSSSPAATGTYGSSPYGTTPLVQAGGNYSTGVATHAPPSPPPAPPLPDPSGLWPSSFSAPSPSRSRAEQSLLGPLDQPFCY</sequence>
<keyword evidence="5" id="KW-0472">Membrane</keyword>
<keyword evidence="9" id="KW-0479">Metal-binding</keyword>
<comment type="caution">
    <text evidence="9">Lacks conserved residue(s) required for the propagation of feature annotation.</text>
</comment>
<feature type="compositionally biased region" description="Low complexity" evidence="10">
    <location>
        <begin position="94"/>
        <end position="103"/>
    </location>
</feature>
<keyword evidence="8" id="KW-0449">Lipoprotein</keyword>
<feature type="compositionally biased region" description="Polar residues" evidence="10">
    <location>
        <begin position="132"/>
        <end position="149"/>
    </location>
</feature>
<comment type="subcellular location">
    <subcellularLocation>
        <location evidence="1">Membrane</location>
        <topology evidence="1">Lipid-anchor</topology>
        <topology evidence="1">GPI-anchor</topology>
    </subcellularLocation>
    <subcellularLocation>
        <location evidence="2">Secreted</location>
    </subcellularLocation>
</comment>
<dbReference type="Pfam" id="PF05730">
    <property type="entry name" value="CFEM"/>
    <property type="match status" value="1"/>
</dbReference>
<evidence type="ECO:0000256" key="10">
    <source>
        <dbReference type="SAM" id="MobiDB-lite"/>
    </source>
</evidence>
<keyword evidence="5" id="KW-0336">GPI-anchor</keyword>
<feature type="domain" description="CFEM" evidence="12">
    <location>
        <begin position="1"/>
        <end position="109"/>
    </location>
</feature>
<reference evidence="13 14" key="1">
    <citation type="submission" date="2023-01" db="EMBL/GenBank/DDBJ databases">
        <title>Analysis of 21 Apiospora genomes using comparative genomics revels a genus with tremendous synthesis potential of carbohydrate active enzymes and secondary metabolites.</title>
        <authorList>
            <person name="Sorensen T."/>
        </authorList>
    </citation>
    <scope>NUCLEOTIDE SEQUENCE [LARGE SCALE GENOMIC DNA]</scope>
    <source>
        <strain evidence="13 14">CBS 114990</strain>
    </source>
</reference>
<keyword evidence="14" id="KW-1185">Reference proteome</keyword>
<dbReference type="PROSITE" id="PS52012">
    <property type="entry name" value="CFEM"/>
    <property type="match status" value="1"/>
</dbReference>
<dbReference type="GeneID" id="92051844"/>
<evidence type="ECO:0000256" key="11">
    <source>
        <dbReference type="SAM" id="SignalP"/>
    </source>
</evidence>
<dbReference type="SMART" id="SM00747">
    <property type="entry name" value="CFEM"/>
    <property type="match status" value="1"/>
</dbReference>
<comment type="caution">
    <text evidence="13">The sequence shown here is derived from an EMBL/GenBank/DDBJ whole genome shotgun (WGS) entry which is preliminary data.</text>
</comment>
<evidence type="ECO:0000256" key="9">
    <source>
        <dbReference type="PROSITE-ProRule" id="PRU01356"/>
    </source>
</evidence>
<feature type="compositionally biased region" description="Low complexity" evidence="10">
    <location>
        <begin position="193"/>
        <end position="224"/>
    </location>
</feature>
<evidence type="ECO:0000256" key="8">
    <source>
        <dbReference type="ARBA" id="ARBA00023288"/>
    </source>
</evidence>
<proteinExistence type="inferred from homology"/>
<organism evidence="13 14">
    <name type="scientific">Apiospora hydei</name>
    <dbReference type="NCBI Taxonomy" id="1337664"/>
    <lineage>
        <taxon>Eukaryota</taxon>
        <taxon>Fungi</taxon>
        <taxon>Dikarya</taxon>
        <taxon>Ascomycota</taxon>
        <taxon>Pezizomycotina</taxon>
        <taxon>Sordariomycetes</taxon>
        <taxon>Xylariomycetidae</taxon>
        <taxon>Amphisphaeriales</taxon>
        <taxon>Apiosporaceae</taxon>
        <taxon>Apiospora</taxon>
    </lineage>
</organism>
<evidence type="ECO:0000256" key="3">
    <source>
        <dbReference type="ARBA" id="ARBA00010031"/>
    </source>
</evidence>
<keyword evidence="5" id="KW-0325">Glycoprotein</keyword>
<feature type="binding site" description="axial binding residue" evidence="9">
    <location>
        <position position="43"/>
    </location>
    <ligand>
        <name>heme</name>
        <dbReference type="ChEBI" id="CHEBI:30413"/>
    </ligand>
    <ligandPart>
        <name>Fe</name>
        <dbReference type="ChEBI" id="CHEBI:18248"/>
    </ligandPart>
</feature>
<feature type="signal peptide" evidence="11">
    <location>
        <begin position="1"/>
        <end position="16"/>
    </location>
</feature>
<protein>
    <recommendedName>
        <fullName evidence="12">CFEM domain-containing protein</fullName>
    </recommendedName>
</protein>
<evidence type="ECO:0000256" key="1">
    <source>
        <dbReference type="ARBA" id="ARBA00004589"/>
    </source>
</evidence>
<evidence type="ECO:0000256" key="2">
    <source>
        <dbReference type="ARBA" id="ARBA00004613"/>
    </source>
</evidence>
<dbReference type="InterPro" id="IPR008427">
    <property type="entry name" value="Extracellular_membr_CFEM_dom"/>
</dbReference>
<feature type="compositionally biased region" description="Pro residues" evidence="10">
    <location>
        <begin position="241"/>
        <end position="252"/>
    </location>
</feature>
<keyword evidence="9" id="KW-0349">Heme</keyword>
<comment type="similarity">
    <text evidence="3">Belongs to the RBT5 family.</text>
</comment>
<evidence type="ECO:0000259" key="12">
    <source>
        <dbReference type="PROSITE" id="PS52012"/>
    </source>
</evidence>
<feature type="disulfide bond" evidence="9">
    <location>
        <begin position="39"/>
        <end position="46"/>
    </location>
</feature>
<feature type="chain" id="PRO_5046578333" description="CFEM domain-containing protein" evidence="11">
    <location>
        <begin position="17"/>
        <end position="285"/>
    </location>
</feature>